<evidence type="ECO:0000313" key="7">
    <source>
        <dbReference type="Proteomes" id="UP000193317"/>
    </source>
</evidence>
<dbReference type="Pfam" id="PF02839">
    <property type="entry name" value="CBM_5_12"/>
    <property type="match status" value="1"/>
</dbReference>
<keyword evidence="2" id="KW-0378">Hydrolase</keyword>
<comment type="caution">
    <text evidence="6">The sequence shown here is derived from an EMBL/GenBank/DDBJ whole genome shotgun (WGS) entry which is preliminary data.</text>
</comment>
<dbReference type="Proteomes" id="UP000193317">
    <property type="component" value="Unassembled WGS sequence"/>
</dbReference>
<dbReference type="SMART" id="SM00495">
    <property type="entry name" value="ChtBD3"/>
    <property type="match status" value="1"/>
</dbReference>
<protein>
    <submittedName>
        <fullName evidence="6">Cellulose-binding protein</fullName>
    </submittedName>
</protein>
<dbReference type="InterPro" id="IPR003610">
    <property type="entry name" value="CBM5/12"/>
</dbReference>
<dbReference type="Gene3D" id="2.70.50.50">
    <property type="entry name" value="chitin-binding protein cbp21"/>
    <property type="match status" value="1"/>
</dbReference>
<feature type="region of interest" description="Disordered" evidence="3">
    <location>
        <begin position="175"/>
        <end position="206"/>
    </location>
</feature>
<feature type="chain" id="PRO_5038751192" evidence="4">
    <location>
        <begin position="30"/>
        <end position="253"/>
    </location>
</feature>
<dbReference type="SUPFAM" id="SSF51055">
    <property type="entry name" value="Carbohydrate binding domain"/>
    <property type="match status" value="1"/>
</dbReference>
<evidence type="ECO:0000256" key="1">
    <source>
        <dbReference type="ARBA" id="ARBA00022729"/>
    </source>
</evidence>
<accession>A0A1X2DK14</accession>
<gene>
    <name evidence="6" type="ORF">AWC27_14080</name>
</gene>
<proteinExistence type="predicted"/>
<dbReference type="CDD" id="cd21177">
    <property type="entry name" value="LPMO_AA10"/>
    <property type="match status" value="1"/>
</dbReference>
<evidence type="ECO:0000313" key="6">
    <source>
        <dbReference type="EMBL" id="ORW88380.1"/>
    </source>
</evidence>
<dbReference type="GO" id="GO:0030246">
    <property type="term" value="F:carbohydrate binding"/>
    <property type="evidence" value="ECO:0007669"/>
    <property type="project" value="InterPro"/>
</dbReference>
<dbReference type="InterPro" id="IPR036573">
    <property type="entry name" value="CBM_sf_5/12"/>
</dbReference>
<dbReference type="GO" id="GO:0004553">
    <property type="term" value="F:hydrolase activity, hydrolyzing O-glycosyl compounds"/>
    <property type="evidence" value="ECO:0007669"/>
    <property type="project" value="InterPro"/>
</dbReference>
<dbReference type="AlphaFoldDB" id="A0A1X2DK14"/>
<dbReference type="RefSeq" id="WP_139837272.1">
    <property type="nucleotide sequence ID" value="NZ_JACKRU010000535.1"/>
</dbReference>
<evidence type="ECO:0000256" key="2">
    <source>
        <dbReference type="ARBA" id="ARBA00022801"/>
    </source>
</evidence>
<dbReference type="GO" id="GO:0005576">
    <property type="term" value="C:extracellular region"/>
    <property type="evidence" value="ECO:0007669"/>
    <property type="project" value="InterPro"/>
</dbReference>
<feature type="signal peptide" evidence="4">
    <location>
        <begin position="1"/>
        <end position="29"/>
    </location>
</feature>
<sequence length="253" mass="26627">MKNRLISVIAATALVPSLPVVLPTAAAHAHGYIATPASRQAQCAQGLVQCGSIKYEPQSVEGPKGLRSCSGGLPQFAELDDDSKPWQPTSVAKTATFTWKNTAQHRTTGWEYYVGATRVASFDGNNAPPDATVTHTVDLSQFSGRQKLLAIWNIGDTPNAFYNCVDLIVGGGQAPTSTTPTSTTPPTSTPPTSVTTPATTMPPGTAKAWAPGTKYAAGDTVTYNGKTYTCLQSHTAYDPTWTPAATPALWKEA</sequence>
<dbReference type="InterPro" id="IPR051024">
    <property type="entry name" value="GlcNAc_Chitin_IntDeg"/>
</dbReference>
<evidence type="ECO:0000256" key="4">
    <source>
        <dbReference type="SAM" id="SignalP"/>
    </source>
</evidence>
<dbReference type="CDD" id="cd12214">
    <property type="entry name" value="ChiA1_BD"/>
    <property type="match status" value="1"/>
</dbReference>
<reference evidence="6 7" key="1">
    <citation type="submission" date="2016-01" db="EMBL/GenBank/DDBJ databases">
        <title>The new phylogeny of the genus Mycobacterium.</title>
        <authorList>
            <person name="Tarcisio F."/>
            <person name="Conor M."/>
            <person name="Antonella G."/>
            <person name="Elisabetta G."/>
            <person name="Giulia F.S."/>
            <person name="Sara T."/>
            <person name="Anna F."/>
            <person name="Clotilde B."/>
            <person name="Roberto B."/>
            <person name="Veronica D.S."/>
            <person name="Fabio R."/>
            <person name="Monica P."/>
            <person name="Olivier J."/>
            <person name="Enrico T."/>
            <person name="Nicola S."/>
        </authorList>
    </citation>
    <scope>NUCLEOTIDE SEQUENCE [LARGE SCALE GENOMIC DNA]</scope>
    <source>
        <strain evidence="6 7">DSM 44166</strain>
    </source>
</reference>
<name>A0A1X2DK14_MYCSZ</name>
<dbReference type="InterPro" id="IPR004302">
    <property type="entry name" value="Cellulose/chitin-bd_N"/>
</dbReference>
<dbReference type="InterPro" id="IPR014756">
    <property type="entry name" value="Ig_E-set"/>
</dbReference>
<keyword evidence="1 4" id="KW-0732">Signal</keyword>
<dbReference type="Gene3D" id="2.10.10.20">
    <property type="entry name" value="Carbohydrate-binding module superfamily 5/12"/>
    <property type="match status" value="1"/>
</dbReference>
<dbReference type="EMBL" id="LQPW01000174">
    <property type="protein sequence ID" value="ORW88380.1"/>
    <property type="molecule type" value="Genomic_DNA"/>
</dbReference>
<dbReference type="SUPFAM" id="SSF81296">
    <property type="entry name" value="E set domains"/>
    <property type="match status" value="1"/>
</dbReference>
<organism evidence="6 7">
    <name type="scientific">Mycobacterium szulgai</name>
    <dbReference type="NCBI Taxonomy" id="1787"/>
    <lineage>
        <taxon>Bacteria</taxon>
        <taxon>Bacillati</taxon>
        <taxon>Actinomycetota</taxon>
        <taxon>Actinomycetes</taxon>
        <taxon>Mycobacteriales</taxon>
        <taxon>Mycobacteriaceae</taxon>
        <taxon>Mycobacterium</taxon>
    </lineage>
</organism>
<dbReference type="PANTHER" id="PTHR34823:SF1">
    <property type="entry name" value="CHITIN-BINDING TYPE-4 DOMAIN-CONTAINING PROTEIN"/>
    <property type="match status" value="1"/>
</dbReference>
<feature type="domain" description="Chitin-binding type-3" evidence="5">
    <location>
        <begin position="206"/>
        <end position="253"/>
    </location>
</feature>
<evidence type="ECO:0000256" key="3">
    <source>
        <dbReference type="SAM" id="MobiDB-lite"/>
    </source>
</evidence>
<dbReference type="Pfam" id="PF03067">
    <property type="entry name" value="LPMO_10"/>
    <property type="match status" value="1"/>
</dbReference>
<dbReference type="OrthoDB" id="2702399at2"/>
<evidence type="ECO:0000259" key="5">
    <source>
        <dbReference type="SMART" id="SM00495"/>
    </source>
</evidence>
<dbReference type="PANTHER" id="PTHR34823">
    <property type="entry name" value="GLCNAC-BINDING PROTEIN A"/>
    <property type="match status" value="1"/>
</dbReference>
<keyword evidence="7" id="KW-1185">Reference proteome</keyword>
<dbReference type="GO" id="GO:0005975">
    <property type="term" value="P:carbohydrate metabolic process"/>
    <property type="evidence" value="ECO:0007669"/>
    <property type="project" value="InterPro"/>
</dbReference>